<dbReference type="InterPro" id="IPR045227">
    <property type="entry name" value="WDR18/Ipi3/RID3"/>
</dbReference>
<dbReference type="PANTHER" id="PTHR18763">
    <property type="entry name" value="WD-REPEAT PROTEIN 18"/>
    <property type="match status" value="1"/>
</dbReference>
<feature type="repeat" description="WD" evidence="5">
    <location>
        <begin position="174"/>
        <end position="218"/>
    </location>
</feature>
<evidence type="ECO:0000256" key="1">
    <source>
        <dbReference type="ARBA" id="ARBA00002355"/>
    </source>
</evidence>
<feature type="repeat" description="WD" evidence="5">
    <location>
        <begin position="123"/>
        <end position="156"/>
    </location>
</feature>
<accession>A0A6G1KAW9</accession>
<comment type="subunit">
    <text evidence="6">Component of the RIX1 complex, composed of IPI1, RIX1/IPI2 and IPI3 in a 1:2:2 stoichiometry. The complex interacts (via RIX1) with MDN1 (via its hexameric AAA ATPase ring) and the pre-60S ribosome particles.</text>
</comment>
<protein>
    <recommendedName>
        <fullName evidence="6">Pre-rRNA-processing protein IPI3</fullName>
    </recommendedName>
</protein>
<evidence type="ECO:0000256" key="7">
    <source>
        <dbReference type="SAM" id="MobiDB-lite"/>
    </source>
</evidence>
<evidence type="ECO:0000256" key="2">
    <source>
        <dbReference type="ARBA" id="ARBA00010143"/>
    </source>
</evidence>
<feature type="region of interest" description="Disordered" evidence="7">
    <location>
        <begin position="513"/>
        <end position="570"/>
    </location>
</feature>
<dbReference type="InterPro" id="IPR036322">
    <property type="entry name" value="WD40_repeat_dom_sf"/>
</dbReference>
<reference evidence="8" key="1">
    <citation type="journal article" date="2020" name="Stud. Mycol.">
        <title>101 Dothideomycetes genomes: a test case for predicting lifestyles and emergence of pathogens.</title>
        <authorList>
            <person name="Haridas S."/>
            <person name="Albert R."/>
            <person name="Binder M."/>
            <person name="Bloem J."/>
            <person name="Labutti K."/>
            <person name="Salamov A."/>
            <person name="Andreopoulos B."/>
            <person name="Baker S."/>
            <person name="Barry K."/>
            <person name="Bills G."/>
            <person name="Bluhm B."/>
            <person name="Cannon C."/>
            <person name="Castanera R."/>
            <person name="Culley D."/>
            <person name="Daum C."/>
            <person name="Ezra D."/>
            <person name="Gonzalez J."/>
            <person name="Henrissat B."/>
            <person name="Kuo A."/>
            <person name="Liang C."/>
            <person name="Lipzen A."/>
            <person name="Lutzoni F."/>
            <person name="Magnuson J."/>
            <person name="Mondo S."/>
            <person name="Nolan M."/>
            <person name="Ohm R."/>
            <person name="Pangilinan J."/>
            <person name="Park H.-J."/>
            <person name="Ramirez L."/>
            <person name="Alfaro M."/>
            <person name="Sun H."/>
            <person name="Tritt A."/>
            <person name="Yoshinaga Y."/>
            <person name="Zwiers L.-H."/>
            <person name="Turgeon B."/>
            <person name="Goodwin S."/>
            <person name="Spatafora J."/>
            <person name="Crous P."/>
            <person name="Grigoriev I."/>
        </authorList>
    </citation>
    <scope>NUCLEOTIDE SEQUENCE</scope>
    <source>
        <strain evidence="8">CBS 279.74</strain>
    </source>
</reference>
<evidence type="ECO:0000256" key="5">
    <source>
        <dbReference type="PROSITE-ProRule" id="PRU00221"/>
    </source>
</evidence>
<dbReference type="SMART" id="SM00320">
    <property type="entry name" value="WD40"/>
    <property type="match status" value="6"/>
</dbReference>
<sequence length="570" mass="61900">MLTEHFVASISAHTKPNTGVTKDAGIFFHEFQPLTNQRHVFKKSVTAPNCLAVSHSHIFAAQSEKAVVHVYSREKGNQEAIVPFPERIHSIALAANDTVLLLGTASGRILSWEVCSGRLVSTSSSHLQPVTSLAVDLTSNYFLSGSTDSMIHVWSLPSILSFSPDASRSPIHTLSTHRGAITSLVCGHSASMANIAVSISQDKSAIVWDYHNGQTLRTYLLPEAPTAVALDPADRAFYIAYEDGSLQVVDLYDEVQQSTPVDTLRDASLSHRPVQPSTKRRFNAESQKLGGASSLGLSWDGTTLVTGHASGKIASWDIAKGNYISTLSTLVGPVTNIQFLAPIGFPNAPEPTFKIHTVVKPKMDTGTSNAGNSLVPMSYSLTMQLTGRLSVPAISATERRKTEQSDFEEALTHPVFPMSMLEESLAELESWNAQPNGAVTTTADFLSLSAEDDGEANNARVVQNSSEMNDLKKQLASLQRIQKVTFSQLAELREENEWFLRREKKRSLQKQLKAKKKLGLANGDDADGDVEMSEDGRSFVSESESNDAATSNSSDEDEDEESDAESQSSE</sequence>
<evidence type="ECO:0000313" key="9">
    <source>
        <dbReference type="Proteomes" id="UP000799428"/>
    </source>
</evidence>
<dbReference type="GO" id="GO:0005656">
    <property type="term" value="C:nuclear pre-replicative complex"/>
    <property type="evidence" value="ECO:0007669"/>
    <property type="project" value="TreeGrafter"/>
</dbReference>
<dbReference type="AlphaFoldDB" id="A0A6G1KAW9"/>
<evidence type="ECO:0000256" key="6">
    <source>
        <dbReference type="RuleBase" id="RU369067"/>
    </source>
</evidence>
<gene>
    <name evidence="8" type="ORF">K504DRAFT_432128</name>
</gene>
<dbReference type="GO" id="GO:0120330">
    <property type="term" value="C:rixosome complex"/>
    <property type="evidence" value="ECO:0007669"/>
    <property type="project" value="UniProtKB-UniRule"/>
</dbReference>
<feature type="compositionally biased region" description="Low complexity" evidence="7">
    <location>
        <begin position="541"/>
        <end position="553"/>
    </location>
</feature>
<dbReference type="InterPro" id="IPR001680">
    <property type="entry name" value="WD40_rpt"/>
</dbReference>
<organism evidence="8 9">
    <name type="scientific">Pleomassaria siparia CBS 279.74</name>
    <dbReference type="NCBI Taxonomy" id="1314801"/>
    <lineage>
        <taxon>Eukaryota</taxon>
        <taxon>Fungi</taxon>
        <taxon>Dikarya</taxon>
        <taxon>Ascomycota</taxon>
        <taxon>Pezizomycotina</taxon>
        <taxon>Dothideomycetes</taxon>
        <taxon>Pleosporomycetidae</taxon>
        <taxon>Pleosporales</taxon>
        <taxon>Pleomassariaceae</taxon>
        <taxon>Pleomassaria</taxon>
    </lineage>
</organism>
<dbReference type="Pfam" id="PF00400">
    <property type="entry name" value="WD40"/>
    <property type="match status" value="2"/>
</dbReference>
<dbReference type="Proteomes" id="UP000799428">
    <property type="component" value="Unassembled WGS sequence"/>
</dbReference>
<comment type="similarity">
    <text evidence="2 6">Belongs to the WD repeat IPI3/WDR18 family.</text>
</comment>
<proteinExistence type="inferred from homology"/>
<keyword evidence="9" id="KW-1185">Reference proteome</keyword>
<feature type="compositionally biased region" description="Acidic residues" evidence="7">
    <location>
        <begin position="524"/>
        <end position="533"/>
    </location>
</feature>
<keyword evidence="6" id="KW-0539">Nucleus</keyword>
<dbReference type="InterPro" id="IPR015943">
    <property type="entry name" value="WD40/YVTN_repeat-like_dom_sf"/>
</dbReference>
<dbReference type="EMBL" id="MU005770">
    <property type="protein sequence ID" value="KAF2709507.1"/>
    <property type="molecule type" value="Genomic_DNA"/>
</dbReference>
<dbReference type="SUPFAM" id="SSF50978">
    <property type="entry name" value="WD40 repeat-like"/>
    <property type="match status" value="1"/>
</dbReference>
<keyword evidence="4" id="KW-0677">Repeat</keyword>
<evidence type="ECO:0000256" key="3">
    <source>
        <dbReference type="ARBA" id="ARBA00022574"/>
    </source>
</evidence>
<dbReference type="GO" id="GO:0006261">
    <property type="term" value="P:DNA-templated DNA replication"/>
    <property type="evidence" value="ECO:0007669"/>
    <property type="project" value="TreeGrafter"/>
</dbReference>
<dbReference type="PANTHER" id="PTHR18763:SF0">
    <property type="entry name" value="WD REPEAT-CONTAINING PROTEIN 18"/>
    <property type="match status" value="1"/>
</dbReference>
<name>A0A6G1KAW9_9PLEO</name>
<dbReference type="PROSITE" id="PS50082">
    <property type="entry name" value="WD_REPEATS_2"/>
    <property type="match status" value="2"/>
</dbReference>
<dbReference type="PROSITE" id="PS50294">
    <property type="entry name" value="WD_REPEATS_REGION"/>
    <property type="match status" value="1"/>
</dbReference>
<evidence type="ECO:0000256" key="4">
    <source>
        <dbReference type="ARBA" id="ARBA00022737"/>
    </source>
</evidence>
<dbReference type="OrthoDB" id="756370at2759"/>
<evidence type="ECO:0000313" key="8">
    <source>
        <dbReference type="EMBL" id="KAF2709507.1"/>
    </source>
</evidence>
<dbReference type="Gene3D" id="2.130.10.10">
    <property type="entry name" value="YVTN repeat-like/Quinoprotein amine dehydrogenase"/>
    <property type="match status" value="2"/>
</dbReference>
<feature type="compositionally biased region" description="Acidic residues" evidence="7">
    <location>
        <begin position="554"/>
        <end position="564"/>
    </location>
</feature>
<comment type="subcellular location">
    <subcellularLocation>
        <location evidence="6">Nucleus</location>
    </subcellularLocation>
</comment>
<keyword evidence="3 5" id="KW-0853">WD repeat</keyword>
<dbReference type="GO" id="GO:0006364">
    <property type="term" value="P:rRNA processing"/>
    <property type="evidence" value="ECO:0007669"/>
    <property type="project" value="UniProtKB-UniRule"/>
</dbReference>
<keyword evidence="6" id="KW-0698">rRNA processing</keyword>
<dbReference type="FunFam" id="2.130.10.10:FF:000929">
    <property type="entry name" value="Ribosomal assembly complex component Ipi3"/>
    <property type="match status" value="1"/>
</dbReference>
<comment type="function">
    <text evidence="1 6">Component of the RIX1 complex required for processing of ITS2 sequences from 35S pre-rRNA.</text>
</comment>